<dbReference type="AlphaFoldDB" id="A0A4Z2E0K0"/>
<proteinExistence type="predicted"/>
<organism evidence="1 2">
    <name type="scientific">Liparis tanakae</name>
    <name type="common">Tanaka's snailfish</name>
    <dbReference type="NCBI Taxonomy" id="230148"/>
    <lineage>
        <taxon>Eukaryota</taxon>
        <taxon>Metazoa</taxon>
        <taxon>Chordata</taxon>
        <taxon>Craniata</taxon>
        <taxon>Vertebrata</taxon>
        <taxon>Euteleostomi</taxon>
        <taxon>Actinopterygii</taxon>
        <taxon>Neopterygii</taxon>
        <taxon>Teleostei</taxon>
        <taxon>Neoteleostei</taxon>
        <taxon>Acanthomorphata</taxon>
        <taxon>Eupercaria</taxon>
        <taxon>Perciformes</taxon>
        <taxon>Cottioidei</taxon>
        <taxon>Cottales</taxon>
        <taxon>Liparidae</taxon>
        <taxon>Liparis</taxon>
    </lineage>
</organism>
<keyword evidence="2" id="KW-1185">Reference proteome</keyword>
<gene>
    <name evidence="1" type="ORF">EYF80_067591</name>
</gene>
<dbReference type="Proteomes" id="UP000314294">
    <property type="component" value="Unassembled WGS sequence"/>
</dbReference>
<evidence type="ECO:0000313" key="1">
    <source>
        <dbReference type="EMBL" id="TNN22295.1"/>
    </source>
</evidence>
<reference evidence="1 2" key="1">
    <citation type="submission" date="2019-03" db="EMBL/GenBank/DDBJ databases">
        <title>First draft genome of Liparis tanakae, snailfish: a comprehensive survey of snailfish specific genes.</title>
        <authorList>
            <person name="Kim W."/>
            <person name="Song I."/>
            <person name="Jeong J.-H."/>
            <person name="Kim D."/>
            <person name="Kim S."/>
            <person name="Ryu S."/>
            <person name="Song J.Y."/>
            <person name="Lee S.K."/>
        </authorList>
    </citation>
    <scope>NUCLEOTIDE SEQUENCE [LARGE SCALE GENOMIC DNA]</scope>
    <source>
        <tissue evidence="1">Muscle</tissue>
    </source>
</reference>
<name>A0A4Z2E0K0_9TELE</name>
<sequence length="95" mass="10610">MELGDETERPLSHWKPERNAMCPQCQHGPMSITSDCEEAPVNKGEETRRVPVSRVCCRTSSLWSISGGGRGMCVMESLFLDRRPKPSSRVLLSTC</sequence>
<comment type="caution">
    <text evidence="1">The sequence shown here is derived from an EMBL/GenBank/DDBJ whole genome shotgun (WGS) entry which is preliminary data.</text>
</comment>
<evidence type="ECO:0000313" key="2">
    <source>
        <dbReference type="Proteomes" id="UP000314294"/>
    </source>
</evidence>
<protein>
    <submittedName>
        <fullName evidence="1">Uncharacterized protein</fullName>
    </submittedName>
</protein>
<dbReference type="EMBL" id="SRLO01023202">
    <property type="protein sequence ID" value="TNN22295.1"/>
    <property type="molecule type" value="Genomic_DNA"/>
</dbReference>
<accession>A0A4Z2E0K0</accession>